<keyword evidence="11" id="KW-0406">Ion transport</keyword>
<dbReference type="GO" id="GO:0043190">
    <property type="term" value="C:ATP-binding cassette (ABC) transporter complex"/>
    <property type="evidence" value="ECO:0007669"/>
    <property type="project" value="InterPro"/>
</dbReference>
<evidence type="ECO:0000256" key="9">
    <source>
        <dbReference type="ARBA" id="ARBA00022906"/>
    </source>
</evidence>
<dbReference type="EMBL" id="LN999832">
    <property type="protein sequence ID" value="CUX95988.1"/>
    <property type="molecule type" value="Genomic_DNA"/>
</dbReference>
<evidence type="ECO:0000256" key="12">
    <source>
        <dbReference type="ARBA" id="ARBA00023136"/>
    </source>
</evidence>
<dbReference type="PATRIC" id="fig|1070130.3.peg.264"/>
<dbReference type="Proteomes" id="UP000095665">
    <property type="component" value="Chromosome I"/>
</dbReference>
<gene>
    <name evidence="16" type="primary">znuB</name>
    <name evidence="16" type="ORF">FVIR_GE00166</name>
</gene>
<feature type="transmembrane region" description="Helical" evidence="15">
    <location>
        <begin position="125"/>
        <end position="145"/>
    </location>
</feature>
<evidence type="ECO:0000256" key="6">
    <source>
        <dbReference type="ARBA" id="ARBA00022519"/>
    </source>
</evidence>
<evidence type="ECO:0000256" key="8">
    <source>
        <dbReference type="ARBA" id="ARBA00022833"/>
    </source>
</evidence>
<evidence type="ECO:0000256" key="1">
    <source>
        <dbReference type="ARBA" id="ARBA00002313"/>
    </source>
</evidence>
<dbReference type="RefSeq" id="WP_067497714.1">
    <property type="nucleotide sequence ID" value="NZ_LN999832.1"/>
</dbReference>
<dbReference type="GO" id="GO:0022857">
    <property type="term" value="F:transmembrane transporter activity"/>
    <property type="evidence" value="ECO:0007669"/>
    <property type="project" value="UniProtKB-ARBA"/>
</dbReference>
<evidence type="ECO:0000313" key="17">
    <source>
        <dbReference type="Proteomes" id="UP000095665"/>
    </source>
</evidence>
<evidence type="ECO:0000256" key="13">
    <source>
        <dbReference type="ARBA" id="ARBA00040080"/>
    </source>
</evidence>
<sequence>MFELLLPSWVAGLILSLVTGPLGVFMVWRKMSYLGDTLAHASLLGIAFSLLLNINPFYMVITITVALALGLVWLEHFPQLAIDTLLSILAHVSISLSLVIISLMKKVRIDLMAYMFGDLLAVTPQDILLLAVLVMVVLTLVLWQWRTLLSVIINPELAQVDGINLSKIKLLLILIMALTIGLSMKFIGALIITSLLIIPAATARRYSCSTEQMAVLATLIGALAVTGGLAFSAIYDTPASPSVVLCASVFFLFSLIKKNRL</sequence>
<feature type="transmembrane region" description="Helical" evidence="15">
    <location>
        <begin position="239"/>
        <end position="256"/>
    </location>
</feature>
<dbReference type="PANTHER" id="PTHR30477">
    <property type="entry name" value="ABC-TRANSPORTER METAL-BINDING PROTEIN"/>
    <property type="match status" value="1"/>
</dbReference>
<dbReference type="SUPFAM" id="SSF81345">
    <property type="entry name" value="ABC transporter involved in vitamin B12 uptake, BtuC"/>
    <property type="match status" value="1"/>
</dbReference>
<feature type="transmembrane region" description="Helical" evidence="15">
    <location>
        <begin position="170"/>
        <end position="201"/>
    </location>
</feature>
<keyword evidence="10 15" id="KW-1133">Transmembrane helix</keyword>
<name>A0A143WQI2_9ENTR</name>
<dbReference type="AlphaFoldDB" id="A0A143WQI2"/>
<keyword evidence="8" id="KW-0862">Zinc</keyword>
<feature type="transmembrane region" description="Helical" evidence="15">
    <location>
        <begin position="213"/>
        <end position="233"/>
    </location>
</feature>
<evidence type="ECO:0000256" key="5">
    <source>
        <dbReference type="ARBA" id="ARBA00022475"/>
    </source>
</evidence>
<evidence type="ECO:0000256" key="7">
    <source>
        <dbReference type="ARBA" id="ARBA00022692"/>
    </source>
</evidence>
<comment type="similarity">
    <text evidence="3 14">Belongs to the ABC-3 integral membrane protein family.</text>
</comment>
<dbReference type="KEGG" id="ged:FVIR_GE00166"/>
<dbReference type="CDD" id="cd06550">
    <property type="entry name" value="TM_ABC_iron-siderophores_like"/>
    <property type="match status" value="1"/>
</dbReference>
<keyword evidence="4 14" id="KW-0813">Transport</keyword>
<dbReference type="Gene3D" id="1.10.3470.10">
    <property type="entry name" value="ABC transporter involved in vitamin B12 uptake, BtuC"/>
    <property type="match status" value="1"/>
</dbReference>
<keyword evidence="7 14" id="KW-0812">Transmembrane</keyword>
<dbReference type="GO" id="GO:0010043">
    <property type="term" value="P:response to zinc ion"/>
    <property type="evidence" value="ECO:0007669"/>
    <property type="project" value="TreeGrafter"/>
</dbReference>
<evidence type="ECO:0000256" key="3">
    <source>
        <dbReference type="ARBA" id="ARBA00008034"/>
    </source>
</evidence>
<evidence type="ECO:0000256" key="11">
    <source>
        <dbReference type="ARBA" id="ARBA00023065"/>
    </source>
</evidence>
<evidence type="ECO:0000256" key="14">
    <source>
        <dbReference type="RuleBase" id="RU003943"/>
    </source>
</evidence>
<evidence type="ECO:0000256" key="15">
    <source>
        <dbReference type="SAM" id="Phobius"/>
    </source>
</evidence>
<reference evidence="17" key="1">
    <citation type="submission" date="2016-01" db="EMBL/GenBank/DDBJ databases">
        <authorList>
            <person name="Husnik F."/>
        </authorList>
    </citation>
    <scope>NUCLEOTIDE SEQUENCE [LARGE SCALE GENOMIC DNA]</scope>
</reference>
<dbReference type="NCBIfam" id="NF007089">
    <property type="entry name" value="PRK09543.1"/>
    <property type="match status" value="1"/>
</dbReference>
<accession>A0A143WQI2</accession>
<dbReference type="STRING" id="1070130.FVIR_GE00166"/>
<dbReference type="PANTHER" id="PTHR30477:SF23">
    <property type="entry name" value="HIGH-AFFINITY ZINC UPTAKE SYSTEM MEMBRANE PROTEIN ZNUB"/>
    <property type="match status" value="1"/>
</dbReference>
<feature type="transmembrane region" description="Helical" evidence="15">
    <location>
        <begin position="85"/>
        <end position="104"/>
    </location>
</feature>
<evidence type="ECO:0000256" key="2">
    <source>
        <dbReference type="ARBA" id="ARBA00004429"/>
    </source>
</evidence>
<keyword evidence="17" id="KW-1185">Reference proteome</keyword>
<dbReference type="OrthoDB" id="9783937at2"/>
<evidence type="ECO:0000256" key="10">
    <source>
        <dbReference type="ARBA" id="ARBA00022989"/>
    </source>
</evidence>
<dbReference type="InterPro" id="IPR001626">
    <property type="entry name" value="ABC_TroCD"/>
</dbReference>
<keyword evidence="9" id="KW-0864">Zinc transport</keyword>
<comment type="subcellular location">
    <subcellularLocation>
        <location evidence="2">Cell inner membrane</location>
        <topology evidence="2">Multi-pass membrane protein</topology>
    </subcellularLocation>
    <subcellularLocation>
        <location evidence="14">Cell membrane</location>
        <topology evidence="14">Multi-pass membrane protein</topology>
    </subcellularLocation>
</comment>
<dbReference type="GO" id="GO:0006829">
    <property type="term" value="P:zinc ion transport"/>
    <property type="evidence" value="ECO:0007669"/>
    <property type="project" value="UniProtKB-KW"/>
</dbReference>
<keyword evidence="5" id="KW-1003">Cell membrane</keyword>
<evidence type="ECO:0000313" key="16">
    <source>
        <dbReference type="EMBL" id="CUX95988.1"/>
    </source>
</evidence>
<feature type="transmembrane region" description="Helical" evidence="15">
    <location>
        <begin position="6"/>
        <end position="28"/>
    </location>
</feature>
<evidence type="ECO:0000256" key="4">
    <source>
        <dbReference type="ARBA" id="ARBA00022448"/>
    </source>
</evidence>
<organism evidence="16 17">
    <name type="scientific">Candidatus Gullanella endobia</name>
    <dbReference type="NCBI Taxonomy" id="1070130"/>
    <lineage>
        <taxon>Bacteria</taxon>
        <taxon>Pseudomonadati</taxon>
        <taxon>Pseudomonadota</taxon>
        <taxon>Gammaproteobacteria</taxon>
        <taxon>Enterobacterales</taxon>
        <taxon>Enterobacteriaceae</taxon>
        <taxon>Candidatus Gullanella</taxon>
    </lineage>
</organism>
<keyword evidence="12 15" id="KW-0472">Membrane</keyword>
<dbReference type="FunFam" id="1.10.3470.10:FF:000002">
    <property type="entry name" value="Zinc ABC transporter permease subunit ZnuB"/>
    <property type="match status" value="1"/>
</dbReference>
<keyword evidence="6" id="KW-0997">Cell inner membrane</keyword>
<proteinExistence type="inferred from homology"/>
<dbReference type="Pfam" id="PF00950">
    <property type="entry name" value="ABC-3"/>
    <property type="match status" value="1"/>
</dbReference>
<comment type="function">
    <text evidence="1">Involved in the high-affinity zinc uptake transport system.</text>
</comment>
<protein>
    <recommendedName>
        <fullName evidence="13">High-affinity zinc uptake system membrane protein ZnuB</fullName>
    </recommendedName>
</protein>
<dbReference type="InterPro" id="IPR037294">
    <property type="entry name" value="ABC_BtuC-like"/>
</dbReference>
<feature type="transmembrane region" description="Helical" evidence="15">
    <location>
        <begin position="40"/>
        <end position="73"/>
    </location>
</feature>